<dbReference type="Gene3D" id="1.50.10.150">
    <property type="entry name" value="Voltage-dependent anion channel"/>
    <property type="match status" value="1"/>
</dbReference>
<protein>
    <submittedName>
        <fullName evidence="6">Dicarboxylate transporter/tellurite-resistance protein TehA</fullName>
    </submittedName>
</protein>
<feature type="transmembrane region" description="Helical" evidence="5">
    <location>
        <begin position="105"/>
        <end position="121"/>
    </location>
</feature>
<dbReference type="EMBL" id="QRHE01000001">
    <property type="protein sequence ID" value="RHF53577.1"/>
    <property type="molecule type" value="Genomic_DNA"/>
</dbReference>
<name>A0A414P086_9FIRM</name>
<dbReference type="AlphaFoldDB" id="A0A414P086"/>
<dbReference type="InterPro" id="IPR038665">
    <property type="entry name" value="Voltage-dep_anion_channel_sf"/>
</dbReference>
<evidence type="ECO:0000313" key="6">
    <source>
        <dbReference type="EMBL" id="RHF53577.1"/>
    </source>
</evidence>
<evidence type="ECO:0000256" key="2">
    <source>
        <dbReference type="ARBA" id="ARBA00022692"/>
    </source>
</evidence>
<dbReference type="OrthoDB" id="309023at2"/>
<feature type="transmembrane region" description="Helical" evidence="5">
    <location>
        <begin position="41"/>
        <end position="59"/>
    </location>
</feature>
<proteinExistence type="predicted"/>
<dbReference type="GO" id="GO:0005886">
    <property type="term" value="C:plasma membrane"/>
    <property type="evidence" value="ECO:0007669"/>
    <property type="project" value="TreeGrafter"/>
</dbReference>
<dbReference type="PANTHER" id="PTHR37955">
    <property type="entry name" value="TELLURITE RESISTANCE PROTEIN TEHA"/>
    <property type="match status" value="1"/>
</dbReference>
<evidence type="ECO:0000256" key="4">
    <source>
        <dbReference type="ARBA" id="ARBA00023136"/>
    </source>
</evidence>
<reference evidence="6 7" key="1">
    <citation type="submission" date="2018-08" db="EMBL/GenBank/DDBJ databases">
        <title>A genome reference for cultivated species of the human gut microbiota.</title>
        <authorList>
            <person name="Zou Y."/>
            <person name="Xue W."/>
            <person name="Luo G."/>
        </authorList>
    </citation>
    <scope>NUCLEOTIDE SEQUENCE [LARGE SCALE GENOMIC DNA]</scope>
    <source>
        <strain evidence="6 7">AM25-21AC</strain>
    </source>
</reference>
<dbReference type="InterPro" id="IPR052951">
    <property type="entry name" value="Tellurite_res_ion_channel"/>
</dbReference>
<sequence>MDMETGVKPQASVSTLSMTLGLFALGIAWRNAAKMFSIPPAIGETILLLTGCLWLFLLSRYIHQILSSSNGVSRELLLQLQNPFLTLIPITTGLASVALHPYASLPAHILLFIGVAGQLLFSSYHVSEQWHGNTPSEMETPAMYMPTVGANFASAIALGAFGYSHWGYVFFGAGFLSWMSLEATYLYHLRSSEPLHPEKRPLLGIQLAPAFVGSSAYLSCNGGQIDMVVLGLIGYGLLNLFFMVRLMTWVLRLGLSMSLWAFSFAMASMVNVGFRLSCAALDDSFALLGHLFVMLGTTVIALLIGETLLLVITSRKKKSRIA</sequence>
<accession>A0A414P086</accession>
<organism evidence="6 7">
    <name type="scientific">Mitsuokella multacida</name>
    <dbReference type="NCBI Taxonomy" id="52226"/>
    <lineage>
        <taxon>Bacteria</taxon>
        <taxon>Bacillati</taxon>
        <taxon>Bacillota</taxon>
        <taxon>Negativicutes</taxon>
        <taxon>Selenomonadales</taxon>
        <taxon>Selenomonadaceae</taxon>
        <taxon>Mitsuokella</taxon>
    </lineage>
</organism>
<dbReference type="RefSeq" id="WP_118174710.1">
    <property type="nucleotide sequence ID" value="NZ_JAQEAO010000010.1"/>
</dbReference>
<feature type="transmembrane region" description="Helical" evidence="5">
    <location>
        <begin position="142"/>
        <end position="162"/>
    </location>
</feature>
<keyword evidence="4 5" id="KW-0472">Membrane</keyword>
<evidence type="ECO:0000256" key="5">
    <source>
        <dbReference type="SAM" id="Phobius"/>
    </source>
</evidence>
<feature type="transmembrane region" description="Helical" evidence="5">
    <location>
        <begin position="290"/>
        <end position="312"/>
    </location>
</feature>
<keyword evidence="2 5" id="KW-0812">Transmembrane</keyword>
<evidence type="ECO:0000256" key="3">
    <source>
        <dbReference type="ARBA" id="ARBA00022989"/>
    </source>
</evidence>
<keyword evidence="3 5" id="KW-1133">Transmembrane helix</keyword>
<evidence type="ECO:0000256" key="1">
    <source>
        <dbReference type="ARBA" id="ARBA00004141"/>
    </source>
</evidence>
<dbReference type="Pfam" id="PF03595">
    <property type="entry name" value="SLAC1"/>
    <property type="match status" value="1"/>
</dbReference>
<feature type="transmembrane region" description="Helical" evidence="5">
    <location>
        <begin position="249"/>
        <end position="270"/>
    </location>
</feature>
<comment type="caution">
    <text evidence="6">The sequence shown here is derived from an EMBL/GenBank/DDBJ whole genome shotgun (WGS) entry which is preliminary data.</text>
</comment>
<dbReference type="InterPro" id="IPR004695">
    <property type="entry name" value="SLAC1/Mae1/Ssu1/TehA"/>
</dbReference>
<comment type="subcellular location">
    <subcellularLocation>
        <location evidence="1">Membrane</location>
        <topology evidence="1">Multi-pass membrane protein</topology>
    </subcellularLocation>
</comment>
<dbReference type="PANTHER" id="PTHR37955:SF1">
    <property type="entry name" value="DEP DOMAIN-CONTAINING PROTEIN"/>
    <property type="match status" value="1"/>
</dbReference>
<dbReference type="Proteomes" id="UP000283442">
    <property type="component" value="Unassembled WGS sequence"/>
</dbReference>
<feature type="transmembrane region" description="Helical" evidence="5">
    <location>
        <begin position="225"/>
        <end position="242"/>
    </location>
</feature>
<feature type="transmembrane region" description="Helical" evidence="5">
    <location>
        <begin position="12"/>
        <end position="29"/>
    </location>
</feature>
<evidence type="ECO:0000313" key="7">
    <source>
        <dbReference type="Proteomes" id="UP000283442"/>
    </source>
</evidence>
<dbReference type="GO" id="GO:0046583">
    <property type="term" value="F:monoatomic cation efflux transmembrane transporter activity"/>
    <property type="evidence" value="ECO:0007669"/>
    <property type="project" value="TreeGrafter"/>
</dbReference>
<gene>
    <name evidence="6" type="ORF">DW674_01600</name>
</gene>